<reference evidence="1" key="1">
    <citation type="submission" date="2022-03" db="EMBL/GenBank/DDBJ databases">
        <authorList>
            <person name="Lindestad O."/>
        </authorList>
    </citation>
    <scope>NUCLEOTIDE SEQUENCE</scope>
</reference>
<dbReference type="Proteomes" id="UP000838756">
    <property type="component" value="Unassembled WGS sequence"/>
</dbReference>
<name>A0A8S4R0X6_9NEOP</name>
<gene>
    <name evidence="1" type="primary">jg9185</name>
    <name evidence="1" type="ORF">PAEG_LOCUS7930</name>
</gene>
<organism evidence="1 2">
    <name type="scientific">Pararge aegeria aegeria</name>
    <dbReference type="NCBI Taxonomy" id="348720"/>
    <lineage>
        <taxon>Eukaryota</taxon>
        <taxon>Metazoa</taxon>
        <taxon>Ecdysozoa</taxon>
        <taxon>Arthropoda</taxon>
        <taxon>Hexapoda</taxon>
        <taxon>Insecta</taxon>
        <taxon>Pterygota</taxon>
        <taxon>Neoptera</taxon>
        <taxon>Endopterygota</taxon>
        <taxon>Lepidoptera</taxon>
        <taxon>Glossata</taxon>
        <taxon>Ditrysia</taxon>
        <taxon>Papilionoidea</taxon>
        <taxon>Nymphalidae</taxon>
        <taxon>Satyrinae</taxon>
        <taxon>Satyrini</taxon>
        <taxon>Parargina</taxon>
        <taxon>Pararge</taxon>
    </lineage>
</organism>
<dbReference type="AlphaFoldDB" id="A0A8S4R0X6"/>
<keyword evidence="2" id="KW-1185">Reference proteome</keyword>
<protein>
    <submittedName>
        <fullName evidence="1">Jg9185 protein</fullName>
    </submittedName>
</protein>
<proteinExistence type="predicted"/>
<evidence type="ECO:0000313" key="2">
    <source>
        <dbReference type="Proteomes" id="UP000838756"/>
    </source>
</evidence>
<comment type="caution">
    <text evidence="1">The sequence shown here is derived from an EMBL/GenBank/DDBJ whole genome shotgun (WGS) entry which is preliminary data.</text>
</comment>
<dbReference type="EMBL" id="CAKXAJ010023111">
    <property type="protein sequence ID" value="CAH2227415.1"/>
    <property type="molecule type" value="Genomic_DNA"/>
</dbReference>
<dbReference type="OrthoDB" id="7491279at2759"/>
<evidence type="ECO:0000313" key="1">
    <source>
        <dbReference type="EMBL" id="CAH2227415.1"/>
    </source>
</evidence>
<sequence>MPASKNDHVGKTAKLIYKNSRNTINTYSRTYSGASQMFTKSLILQLKQNLPNEDYYEENGTVKRDLSIETDICILRGYYKKRRNKFINRETISTKSKYSLNHTEIDTIDEFKYDGSACGDSEISVKLKNTNFNINLTSLVVQNLKKMLNDWVKIYLLDNKETKQKIESVLDSLLHKLEYQQKETVSSCTYTVDIELFKKRERKPQFVHSINSQAFRQRSFSVPLGGKCCRIFSTLSVPRNIYRKNKSKDLNKLNGIRHRKIVLSTNGSSKYLFTSSSLNFLTLPTKLMTKCCTMYQQDVFQKKKRRKQKTLVLPNELYDDKNVDSFRTIRHIDTLKNINISKTTNVRNSTLKTIPSIYKNMFNCFSRNDMNDSRNINQSTKNDCEQDISLPLVPTDIRNHSLELEQSNKYENGELKNYDQIVENFDKITKKPSRRKKKNFSRLVNRKNMKSKVISSPKRGDYVKLDIQVNVYPSNDYKNGKDAVKKCKYLNPPISTEATQASTDIIKDDSKPHHHIIPLLDGAVSEAKYMVSGEIFQNSSKNNNNVDNPVIDYIAKESQIAKEIGEIKVIIKALANTTEQLVNEHLKKTSFSKDVSKLRSIDRTKKCHDENLSKPSLGVQISSVYVKNEVICSGIKLKKDPKKKLTDYNPRLMKRSTSYSIIDSESIIKVTDMTSAAQGEINISI</sequence>
<accession>A0A8S4R0X6</accession>